<comment type="similarity">
    <text evidence="1 5">Belongs to the acetyltransferase family. RimI subfamily.</text>
</comment>
<dbReference type="InterPro" id="IPR006464">
    <property type="entry name" value="AcTrfase_RimI/Ard1"/>
</dbReference>
<dbReference type="PANTHER" id="PTHR43420">
    <property type="entry name" value="ACETYLTRANSFERASE"/>
    <property type="match status" value="1"/>
</dbReference>
<evidence type="ECO:0000256" key="5">
    <source>
        <dbReference type="RuleBase" id="RU363094"/>
    </source>
</evidence>
<feature type="domain" description="N-acetyltransferase" evidence="6">
    <location>
        <begin position="1"/>
        <end position="147"/>
    </location>
</feature>
<evidence type="ECO:0000256" key="4">
    <source>
        <dbReference type="ARBA" id="ARBA00023315"/>
    </source>
</evidence>
<evidence type="ECO:0000259" key="6">
    <source>
        <dbReference type="PROSITE" id="PS51186"/>
    </source>
</evidence>
<evidence type="ECO:0000313" key="8">
    <source>
        <dbReference type="Proteomes" id="UP000268059"/>
    </source>
</evidence>
<keyword evidence="3 7" id="KW-0808">Transferase</keyword>
<dbReference type="KEGG" id="ebm:SG0102_09510"/>
<accession>A0A3G9J4D2</accession>
<dbReference type="OrthoDB" id="9794566at2"/>
<dbReference type="PROSITE" id="PS51186">
    <property type="entry name" value="GNAT"/>
    <property type="match status" value="1"/>
</dbReference>
<keyword evidence="8" id="KW-1185">Reference proteome</keyword>
<gene>
    <name evidence="7" type="ORF">SG0102_09510</name>
</gene>
<comment type="catalytic activity">
    <reaction evidence="5">
        <text>N-terminal L-alanyl-[ribosomal protein bS18] + acetyl-CoA = N-terminal N(alpha)-acetyl-L-alanyl-[ribosomal protein bS18] + CoA + H(+)</text>
        <dbReference type="Rhea" id="RHEA:43756"/>
        <dbReference type="Rhea" id="RHEA-COMP:10676"/>
        <dbReference type="Rhea" id="RHEA-COMP:10677"/>
        <dbReference type="ChEBI" id="CHEBI:15378"/>
        <dbReference type="ChEBI" id="CHEBI:57287"/>
        <dbReference type="ChEBI" id="CHEBI:57288"/>
        <dbReference type="ChEBI" id="CHEBI:64718"/>
        <dbReference type="ChEBI" id="CHEBI:83683"/>
        <dbReference type="EC" id="2.3.1.266"/>
    </reaction>
</comment>
<dbReference type="AlphaFoldDB" id="A0A3G9J4D2"/>
<dbReference type="FunCoup" id="A0A3G9J4D2">
    <property type="interactions" value="347"/>
</dbReference>
<dbReference type="EC" id="2.3.1.266" evidence="5"/>
<protein>
    <recommendedName>
        <fullName evidence="5">[Ribosomal protein bS18]-alanine N-acetyltransferase</fullName>
        <ecNumber evidence="5">2.3.1.266</ecNumber>
    </recommendedName>
</protein>
<evidence type="ECO:0000256" key="1">
    <source>
        <dbReference type="ARBA" id="ARBA00005395"/>
    </source>
</evidence>
<dbReference type="Gene3D" id="3.40.630.30">
    <property type="match status" value="1"/>
</dbReference>
<dbReference type="InterPro" id="IPR000182">
    <property type="entry name" value="GNAT_dom"/>
</dbReference>
<dbReference type="PANTHER" id="PTHR43420:SF44">
    <property type="entry name" value="ACETYLTRANSFERASE YPEA"/>
    <property type="match status" value="1"/>
</dbReference>
<dbReference type="CDD" id="cd04301">
    <property type="entry name" value="NAT_SF"/>
    <property type="match status" value="1"/>
</dbReference>
<sequence>MVLRPLGLDDIEDVMKVEHACFPTSHWSIRDFVHEVTSNPFAHYYCLDEEDGITGVLGMWFTYENATVTTIGILPGHRDRGKARALLTYGLKEAHEHGCLSCDLEVRISNEAAIHLYESLGFKNKAIRKNYYADNHEDAYLMVKEGGLYGNDISD</sequence>
<dbReference type="Proteomes" id="UP000268059">
    <property type="component" value="Chromosome"/>
</dbReference>
<evidence type="ECO:0000256" key="3">
    <source>
        <dbReference type="ARBA" id="ARBA00022679"/>
    </source>
</evidence>
<dbReference type="InterPro" id="IPR016181">
    <property type="entry name" value="Acyl_CoA_acyltransferase"/>
</dbReference>
<dbReference type="SUPFAM" id="SSF55729">
    <property type="entry name" value="Acyl-CoA N-acyltransferases (Nat)"/>
    <property type="match status" value="1"/>
</dbReference>
<name>A0A3G9J4D2_9FIRM</name>
<dbReference type="EMBL" id="AP019309">
    <property type="protein sequence ID" value="BBH26017.1"/>
    <property type="molecule type" value="Genomic_DNA"/>
</dbReference>
<evidence type="ECO:0000313" key="7">
    <source>
        <dbReference type="EMBL" id="BBH26017.1"/>
    </source>
</evidence>
<dbReference type="GO" id="GO:0005737">
    <property type="term" value="C:cytoplasm"/>
    <property type="evidence" value="ECO:0007669"/>
    <property type="project" value="UniProtKB-SubCell"/>
</dbReference>
<dbReference type="NCBIfam" id="TIGR01575">
    <property type="entry name" value="rimI"/>
    <property type="match status" value="1"/>
</dbReference>
<keyword evidence="2 5" id="KW-0963">Cytoplasm</keyword>
<dbReference type="InterPro" id="IPR050680">
    <property type="entry name" value="YpeA/RimI_acetyltransf"/>
</dbReference>
<comment type="function">
    <text evidence="5">Acetylates the N-terminal alanine of ribosomal protein bS18.</text>
</comment>
<dbReference type="InParanoid" id="A0A3G9J4D2"/>
<keyword evidence="4" id="KW-0012">Acyltransferase</keyword>
<comment type="subcellular location">
    <subcellularLocation>
        <location evidence="5">Cytoplasm</location>
    </subcellularLocation>
</comment>
<organism evidence="7 8">
    <name type="scientific">Intestinibaculum porci</name>
    <dbReference type="NCBI Taxonomy" id="2487118"/>
    <lineage>
        <taxon>Bacteria</taxon>
        <taxon>Bacillati</taxon>
        <taxon>Bacillota</taxon>
        <taxon>Erysipelotrichia</taxon>
        <taxon>Erysipelotrichales</taxon>
        <taxon>Erysipelotrichaceae</taxon>
        <taxon>Intestinibaculum</taxon>
    </lineage>
</organism>
<dbReference type="GO" id="GO:0008999">
    <property type="term" value="F:protein-N-terminal-alanine acetyltransferase activity"/>
    <property type="evidence" value="ECO:0007669"/>
    <property type="project" value="UniProtKB-EC"/>
</dbReference>
<reference evidence="7 8" key="1">
    <citation type="submission" date="2018-11" db="EMBL/GenBank/DDBJ databases">
        <title>Novel Erysipelotrichaceae bacterium isolated from small intestine of a swine.</title>
        <authorList>
            <person name="Kim J.S."/>
            <person name="Choe H."/>
            <person name="Lee Y.R."/>
            <person name="Kim K.M."/>
            <person name="Park D.S."/>
        </authorList>
    </citation>
    <scope>NUCLEOTIDE SEQUENCE [LARGE SCALE GENOMIC DNA]</scope>
    <source>
        <strain evidence="7 8">SG0102</strain>
    </source>
</reference>
<proteinExistence type="inferred from homology"/>
<dbReference type="RefSeq" id="WP_125118926.1">
    <property type="nucleotide sequence ID" value="NZ_AP019309.1"/>
</dbReference>
<dbReference type="Pfam" id="PF00583">
    <property type="entry name" value="Acetyltransf_1"/>
    <property type="match status" value="1"/>
</dbReference>
<evidence type="ECO:0000256" key="2">
    <source>
        <dbReference type="ARBA" id="ARBA00022490"/>
    </source>
</evidence>